<evidence type="ECO:0000313" key="8">
    <source>
        <dbReference type="Proteomes" id="UP000011682"/>
    </source>
</evidence>
<evidence type="ECO:0000259" key="6">
    <source>
        <dbReference type="PROSITE" id="PS50026"/>
    </source>
</evidence>
<sequence>MKCDANALCTETSGSAVCTCKSGYSGDGTMCADIDECASNTDNCDAHATCTNTPGGFTCACEAGYSGDGTTCTDVDECASNTDTCDAHATCTNTTGGFTCACNAGYTGDGSTCTDIDECTEPTTCASAQTCTNTPGSYTCTCEAPRTACGNACVNTTSDAAHCGGCGKACGEGQSCVGSSCVGGGGSLQISATWGRPGDGDLMVTTPTGKLISSDNMGPNPGTDGGQKDQDDYTGQGPENIFWASGKTPPSGTYHVCFETADFNPSPSPDSPVTASITVRKSGKAPQTFPRSYESSAYTYPRACSPTTAGYVTSITYP</sequence>
<comment type="caution">
    <text evidence="7">The sequence shown here is derived from an EMBL/GenBank/DDBJ whole genome shotgun (WGS) entry which is preliminary data.</text>
</comment>
<gene>
    <name evidence="7" type="ORF">D187_010368</name>
</gene>
<reference evidence="7" key="1">
    <citation type="submission" date="2013-05" db="EMBL/GenBank/DDBJ databases">
        <title>Genome assembly of Cystobacter fuscus DSM 2262.</title>
        <authorList>
            <person name="Sharma G."/>
            <person name="Khatri I."/>
            <person name="Kaur C."/>
            <person name="Mayilraj S."/>
            <person name="Subramanian S."/>
        </authorList>
    </citation>
    <scope>NUCLEOTIDE SEQUENCE [LARGE SCALE GENOMIC DNA]</scope>
    <source>
        <strain evidence="7">DSM 2262</strain>
    </source>
</reference>
<keyword evidence="3" id="KW-0677">Repeat</keyword>
<dbReference type="Proteomes" id="UP000011682">
    <property type="component" value="Unassembled WGS sequence"/>
</dbReference>
<dbReference type="SMART" id="SM00181">
    <property type="entry name" value="EGF"/>
    <property type="match status" value="4"/>
</dbReference>
<keyword evidence="2" id="KW-0732">Signal</keyword>
<dbReference type="SUPFAM" id="SSF57196">
    <property type="entry name" value="EGF/Laminin"/>
    <property type="match status" value="4"/>
</dbReference>
<dbReference type="InterPro" id="IPR024731">
    <property type="entry name" value="NELL2-like_EGF"/>
</dbReference>
<dbReference type="Pfam" id="PF07645">
    <property type="entry name" value="EGF_CA"/>
    <property type="match status" value="1"/>
</dbReference>
<feature type="domain" description="EGF-like" evidence="6">
    <location>
        <begin position="74"/>
        <end position="114"/>
    </location>
</feature>
<dbReference type="InterPro" id="IPR049883">
    <property type="entry name" value="NOTCH1_EGF-like"/>
</dbReference>
<feature type="domain" description="EGF-like" evidence="6">
    <location>
        <begin position="115"/>
        <end position="150"/>
    </location>
</feature>
<protein>
    <submittedName>
        <fullName evidence="7">Fibrillin-1</fullName>
    </submittedName>
</protein>
<dbReference type="GO" id="GO:0005509">
    <property type="term" value="F:calcium ion binding"/>
    <property type="evidence" value="ECO:0007669"/>
    <property type="project" value="InterPro"/>
</dbReference>
<dbReference type="PROSITE" id="PS01187">
    <property type="entry name" value="EGF_CA"/>
    <property type="match status" value="2"/>
</dbReference>
<dbReference type="Pfam" id="PF12947">
    <property type="entry name" value="EGF_3"/>
    <property type="match status" value="3"/>
</dbReference>
<dbReference type="AlphaFoldDB" id="S9QKF0"/>
<dbReference type="SMART" id="SM00179">
    <property type="entry name" value="EGF_CA"/>
    <property type="match status" value="3"/>
</dbReference>
<name>S9QKF0_CYSF2</name>
<dbReference type="PANTHER" id="PTHR24039">
    <property type="entry name" value="FIBRILLIN-RELATED"/>
    <property type="match status" value="1"/>
</dbReference>
<dbReference type="FunFam" id="2.10.25.10:FF:000038">
    <property type="entry name" value="Fibrillin 2"/>
    <property type="match status" value="2"/>
</dbReference>
<dbReference type="Gene3D" id="2.10.25.10">
    <property type="entry name" value="Laminin"/>
    <property type="match status" value="4"/>
</dbReference>
<dbReference type="PANTHER" id="PTHR24039:SF58">
    <property type="entry name" value="EGF-LIKE DOMAIN-CONTAINING PROTEIN"/>
    <property type="match status" value="1"/>
</dbReference>
<evidence type="ECO:0000256" key="5">
    <source>
        <dbReference type="SAM" id="MobiDB-lite"/>
    </source>
</evidence>
<feature type="domain" description="EGF-like" evidence="6">
    <location>
        <begin position="33"/>
        <end position="73"/>
    </location>
</feature>
<dbReference type="PROSITE" id="PS01186">
    <property type="entry name" value="EGF_2"/>
    <property type="match status" value="3"/>
</dbReference>
<evidence type="ECO:0000256" key="1">
    <source>
        <dbReference type="ARBA" id="ARBA00022536"/>
    </source>
</evidence>
<accession>S9QKF0</accession>
<dbReference type="EMBL" id="ANAH02000009">
    <property type="protein sequence ID" value="EPX61749.1"/>
    <property type="molecule type" value="Genomic_DNA"/>
</dbReference>
<dbReference type="PROSITE" id="PS50026">
    <property type="entry name" value="EGF_3"/>
    <property type="match status" value="3"/>
</dbReference>
<keyword evidence="8" id="KW-1185">Reference proteome</keyword>
<dbReference type="eggNOG" id="COG3391">
    <property type="taxonomic scope" value="Bacteria"/>
</dbReference>
<dbReference type="InterPro" id="IPR000152">
    <property type="entry name" value="EGF-type_Asp/Asn_hydroxyl_site"/>
</dbReference>
<dbReference type="InterPro" id="IPR018097">
    <property type="entry name" value="EGF_Ca-bd_CS"/>
</dbReference>
<proteinExistence type="predicted"/>
<dbReference type="InterPro" id="IPR000742">
    <property type="entry name" value="EGF"/>
</dbReference>
<keyword evidence="4" id="KW-1015">Disulfide bond</keyword>
<evidence type="ECO:0000313" key="7">
    <source>
        <dbReference type="EMBL" id="EPX61749.1"/>
    </source>
</evidence>
<organism evidence="7 8">
    <name type="scientific">Cystobacter fuscus (strain ATCC 25194 / DSM 2262 / NBRC 100088 / M29)</name>
    <dbReference type="NCBI Taxonomy" id="1242864"/>
    <lineage>
        <taxon>Bacteria</taxon>
        <taxon>Pseudomonadati</taxon>
        <taxon>Myxococcota</taxon>
        <taxon>Myxococcia</taxon>
        <taxon>Myxococcales</taxon>
        <taxon>Cystobacterineae</taxon>
        <taxon>Archangiaceae</taxon>
        <taxon>Cystobacter</taxon>
    </lineage>
</organism>
<evidence type="ECO:0000256" key="3">
    <source>
        <dbReference type="ARBA" id="ARBA00022737"/>
    </source>
</evidence>
<feature type="region of interest" description="Disordered" evidence="5">
    <location>
        <begin position="210"/>
        <end position="238"/>
    </location>
</feature>
<dbReference type="PROSITE" id="PS00010">
    <property type="entry name" value="ASX_HYDROXYL"/>
    <property type="match status" value="3"/>
</dbReference>
<evidence type="ECO:0000256" key="2">
    <source>
        <dbReference type="ARBA" id="ARBA00022729"/>
    </source>
</evidence>
<evidence type="ECO:0000256" key="4">
    <source>
        <dbReference type="ARBA" id="ARBA00023157"/>
    </source>
</evidence>
<keyword evidence="1" id="KW-0245">EGF-like domain</keyword>
<dbReference type="CDD" id="cd00054">
    <property type="entry name" value="EGF_CA"/>
    <property type="match status" value="3"/>
</dbReference>
<dbReference type="InterPro" id="IPR001881">
    <property type="entry name" value="EGF-like_Ca-bd_dom"/>
</dbReference>